<evidence type="ECO:0000256" key="4">
    <source>
        <dbReference type="ARBA" id="ARBA00022475"/>
    </source>
</evidence>
<accession>A0A261SID6</accession>
<evidence type="ECO:0000256" key="2">
    <source>
        <dbReference type="ARBA" id="ARBA00009212"/>
    </source>
</evidence>
<evidence type="ECO:0000256" key="9">
    <source>
        <dbReference type="SAM" id="Phobius"/>
    </source>
</evidence>
<dbReference type="EMBL" id="NEVL01000003">
    <property type="protein sequence ID" value="OZI36712.1"/>
    <property type="molecule type" value="Genomic_DNA"/>
</dbReference>
<evidence type="ECO:0000256" key="3">
    <source>
        <dbReference type="ARBA" id="ARBA00022448"/>
    </source>
</evidence>
<dbReference type="Proteomes" id="UP000217005">
    <property type="component" value="Unassembled WGS sequence"/>
</dbReference>
<dbReference type="PANTHER" id="PTHR34702:SF1">
    <property type="entry name" value="NA(+)_H(+) ANTIPORTER SUBUNIT F"/>
    <property type="match status" value="1"/>
</dbReference>
<dbReference type="Pfam" id="PF04066">
    <property type="entry name" value="MrpF_PhaF"/>
    <property type="match status" value="1"/>
</dbReference>
<proteinExistence type="inferred from homology"/>
<comment type="subcellular location">
    <subcellularLocation>
        <location evidence="1 8">Cell membrane</location>
        <topology evidence="1 8">Multi-pass membrane protein</topology>
    </subcellularLocation>
</comment>
<sequence>MMDVILYWSASFALLCFAVGMGCAAVRTVRGPTAQDRILGLDAMYIQGMLIMLVFGIRSGTGVYFDIALLIALFGFVGSTALAKFLLRGEVIEP</sequence>
<keyword evidence="6 9" id="KW-1133">Transmembrane helix</keyword>
<dbReference type="PIRSF" id="PIRSF028784">
    <property type="entry name" value="MrpF"/>
    <property type="match status" value="1"/>
</dbReference>
<dbReference type="OrthoDB" id="9800226at2"/>
<feature type="transmembrane region" description="Helical" evidence="9">
    <location>
        <begin position="63"/>
        <end position="87"/>
    </location>
</feature>
<comment type="caution">
    <text evidence="10">The sequence shown here is derived from an EMBL/GenBank/DDBJ whole genome shotgun (WGS) entry which is preliminary data.</text>
</comment>
<evidence type="ECO:0000256" key="8">
    <source>
        <dbReference type="PIRNR" id="PIRNR028784"/>
    </source>
</evidence>
<dbReference type="AlphaFoldDB" id="A0A261SID6"/>
<dbReference type="NCBIfam" id="NF004812">
    <property type="entry name" value="PRK06161.1"/>
    <property type="match status" value="1"/>
</dbReference>
<evidence type="ECO:0000256" key="1">
    <source>
        <dbReference type="ARBA" id="ARBA00004651"/>
    </source>
</evidence>
<evidence type="ECO:0000313" key="10">
    <source>
        <dbReference type="EMBL" id="OZI36712.1"/>
    </source>
</evidence>
<evidence type="ECO:0000256" key="7">
    <source>
        <dbReference type="ARBA" id="ARBA00023136"/>
    </source>
</evidence>
<keyword evidence="8" id="KW-0050">Antiport</keyword>
<keyword evidence="3 8" id="KW-0813">Transport</keyword>
<keyword evidence="7 8" id="KW-0472">Membrane</keyword>
<reference evidence="10 11" key="1">
    <citation type="submission" date="2017-05" db="EMBL/GenBank/DDBJ databases">
        <title>Complete and WGS of Bordetella genogroups.</title>
        <authorList>
            <person name="Spilker T."/>
            <person name="LiPuma J."/>
        </authorList>
    </citation>
    <scope>NUCLEOTIDE SEQUENCE [LARGE SCALE GENOMIC DNA]</scope>
    <source>
        <strain evidence="10 11">AU17610</strain>
    </source>
</reference>
<dbReference type="PANTHER" id="PTHR34702">
    <property type="entry name" value="NA(+)/H(+) ANTIPORTER SUBUNIT F1"/>
    <property type="match status" value="1"/>
</dbReference>
<organism evidence="10 11">
    <name type="scientific">Bordetella genomosp. 1</name>
    <dbReference type="NCBI Taxonomy" id="1395607"/>
    <lineage>
        <taxon>Bacteria</taxon>
        <taxon>Pseudomonadati</taxon>
        <taxon>Pseudomonadota</taxon>
        <taxon>Betaproteobacteria</taxon>
        <taxon>Burkholderiales</taxon>
        <taxon>Alcaligenaceae</taxon>
        <taxon>Bordetella</taxon>
    </lineage>
</organism>
<protein>
    <submittedName>
        <fullName evidence="10">K+/H+ antiporter subunit F</fullName>
    </submittedName>
</protein>
<dbReference type="GO" id="GO:0015385">
    <property type="term" value="F:sodium:proton antiporter activity"/>
    <property type="evidence" value="ECO:0007669"/>
    <property type="project" value="TreeGrafter"/>
</dbReference>
<feature type="transmembrane region" description="Helical" evidence="9">
    <location>
        <begin position="38"/>
        <end position="57"/>
    </location>
</feature>
<evidence type="ECO:0000256" key="6">
    <source>
        <dbReference type="ARBA" id="ARBA00022989"/>
    </source>
</evidence>
<keyword evidence="4 8" id="KW-1003">Cell membrane</keyword>
<dbReference type="InterPro" id="IPR007208">
    <property type="entry name" value="MrpF/PhaF-like"/>
</dbReference>
<dbReference type="GO" id="GO:0005886">
    <property type="term" value="C:plasma membrane"/>
    <property type="evidence" value="ECO:0007669"/>
    <property type="project" value="UniProtKB-SubCell"/>
</dbReference>
<comment type="similarity">
    <text evidence="2 8">Belongs to the CPA3 antiporters (TC 2.A.63) subunit F family.</text>
</comment>
<gene>
    <name evidence="10" type="ORF">CEG14_12195</name>
</gene>
<evidence type="ECO:0000256" key="5">
    <source>
        <dbReference type="ARBA" id="ARBA00022692"/>
    </source>
</evidence>
<feature type="transmembrane region" description="Helical" evidence="9">
    <location>
        <begin position="6"/>
        <end position="26"/>
    </location>
</feature>
<keyword evidence="8" id="KW-0406">Ion transport</keyword>
<evidence type="ECO:0000313" key="11">
    <source>
        <dbReference type="Proteomes" id="UP000217005"/>
    </source>
</evidence>
<name>A0A261SID6_9BORD</name>
<keyword evidence="5 9" id="KW-0812">Transmembrane</keyword>